<dbReference type="AlphaFoldDB" id="A0A366HKV6"/>
<gene>
    <name evidence="1" type="ORF">DES53_10699</name>
</gene>
<evidence type="ECO:0000313" key="2">
    <source>
        <dbReference type="Proteomes" id="UP000253426"/>
    </source>
</evidence>
<dbReference type="InterPro" id="IPR037883">
    <property type="entry name" value="Knr4/Smi1-like_sf"/>
</dbReference>
<sequence>MQLPLDLDVSRKSYLELLCEHAKKGLYQLKPGPSAEDWARCEEDLGVRLPDSFKVIATTFGPGVFGDYISLYGPNRRDEWRRLTNHCQSVAGDRLAQLYPGHEFYPHAGGILLFASFSYRLLAGFQGLESKVGTVSRGSKPKIVLIEDSGVEVLTVDFAEFLYRIVFNKPRMRGPISRSLHTRLYFHKQGPWFRPEECQ</sequence>
<evidence type="ECO:0000313" key="1">
    <source>
        <dbReference type="EMBL" id="RBP42393.1"/>
    </source>
</evidence>
<keyword evidence="2" id="KW-1185">Reference proteome</keyword>
<dbReference type="RefSeq" id="WP_113959529.1">
    <property type="nucleotide sequence ID" value="NZ_QNRR01000006.1"/>
</dbReference>
<name>A0A366HKV6_9BACT</name>
<dbReference type="EMBL" id="QNRR01000006">
    <property type="protein sequence ID" value="RBP42393.1"/>
    <property type="molecule type" value="Genomic_DNA"/>
</dbReference>
<dbReference type="Proteomes" id="UP000253426">
    <property type="component" value="Unassembled WGS sequence"/>
</dbReference>
<dbReference type="OrthoDB" id="292231at2"/>
<protein>
    <recommendedName>
        <fullName evidence="3">SMI1/KNR4 family protein</fullName>
    </recommendedName>
</protein>
<comment type="caution">
    <text evidence="1">The sequence shown here is derived from an EMBL/GenBank/DDBJ whole genome shotgun (WGS) entry which is preliminary data.</text>
</comment>
<accession>A0A366HKV6</accession>
<organism evidence="1 2">
    <name type="scientific">Roseimicrobium gellanilyticum</name>
    <dbReference type="NCBI Taxonomy" id="748857"/>
    <lineage>
        <taxon>Bacteria</taxon>
        <taxon>Pseudomonadati</taxon>
        <taxon>Verrucomicrobiota</taxon>
        <taxon>Verrucomicrobiia</taxon>
        <taxon>Verrucomicrobiales</taxon>
        <taxon>Verrucomicrobiaceae</taxon>
        <taxon>Roseimicrobium</taxon>
    </lineage>
</organism>
<dbReference type="SUPFAM" id="SSF160631">
    <property type="entry name" value="SMI1/KNR4-like"/>
    <property type="match status" value="1"/>
</dbReference>
<evidence type="ECO:0008006" key="3">
    <source>
        <dbReference type="Google" id="ProtNLM"/>
    </source>
</evidence>
<reference evidence="1 2" key="1">
    <citation type="submission" date="2018-06" db="EMBL/GenBank/DDBJ databases">
        <title>Genomic Encyclopedia of Type Strains, Phase IV (KMG-IV): sequencing the most valuable type-strain genomes for metagenomic binning, comparative biology and taxonomic classification.</title>
        <authorList>
            <person name="Goeker M."/>
        </authorList>
    </citation>
    <scope>NUCLEOTIDE SEQUENCE [LARGE SCALE GENOMIC DNA]</scope>
    <source>
        <strain evidence="1 2">DSM 25532</strain>
    </source>
</reference>
<proteinExistence type="predicted"/>